<evidence type="ECO:0000256" key="1">
    <source>
        <dbReference type="SAM" id="Coils"/>
    </source>
</evidence>
<evidence type="ECO:0000313" key="3">
    <source>
        <dbReference type="Proteomes" id="UP000023152"/>
    </source>
</evidence>
<organism evidence="2 3">
    <name type="scientific">Reticulomyxa filosa</name>
    <dbReference type="NCBI Taxonomy" id="46433"/>
    <lineage>
        <taxon>Eukaryota</taxon>
        <taxon>Sar</taxon>
        <taxon>Rhizaria</taxon>
        <taxon>Retaria</taxon>
        <taxon>Foraminifera</taxon>
        <taxon>Monothalamids</taxon>
        <taxon>Reticulomyxidae</taxon>
        <taxon>Reticulomyxa</taxon>
    </lineage>
</organism>
<keyword evidence="3" id="KW-1185">Reference proteome</keyword>
<feature type="coiled-coil region" evidence="1">
    <location>
        <begin position="82"/>
        <end position="140"/>
    </location>
</feature>
<sequence length="237" mass="28111">MLCICIYIYEQKKKKKKDHIPSTDILISHQNTLQSLYLSTRRLEEDMARSYQEIELETQKLEVTKSQGVDTSATEAKIELIRERTTLQNQQLRAKVSEMEAEEHKLQRVFHIFSSCNSVANKVRAEIQRVKEAIALKESTNNKQNILRNCWKEFKQILKNCIAQYKSIIFSKNNIETFSKKIKIKIIISQYYFLEQTDFEKINKENLKLQLVDNYDNVVESDEYVKKKFNIDKLIFK</sequence>
<dbReference type="Proteomes" id="UP000023152">
    <property type="component" value="Unassembled WGS sequence"/>
</dbReference>
<proteinExistence type="predicted"/>
<keyword evidence="1" id="KW-0175">Coiled coil</keyword>
<dbReference type="AlphaFoldDB" id="X6N1D1"/>
<accession>X6N1D1</accession>
<dbReference type="EMBL" id="ASPP01013363">
    <property type="protein sequence ID" value="ETO19718.1"/>
    <property type="molecule type" value="Genomic_DNA"/>
</dbReference>
<comment type="caution">
    <text evidence="2">The sequence shown here is derived from an EMBL/GenBank/DDBJ whole genome shotgun (WGS) entry which is preliminary data.</text>
</comment>
<reference evidence="2 3" key="1">
    <citation type="journal article" date="2013" name="Curr. Biol.">
        <title>The Genome of the Foraminiferan Reticulomyxa filosa.</title>
        <authorList>
            <person name="Glockner G."/>
            <person name="Hulsmann N."/>
            <person name="Schleicher M."/>
            <person name="Noegel A.A."/>
            <person name="Eichinger L."/>
            <person name="Gallinger C."/>
            <person name="Pawlowski J."/>
            <person name="Sierra R."/>
            <person name="Euteneuer U."/>
            <person name="Pillet L."/>
            <person name="Moustafa A."/>
            <person name="Platzer M."/>
            <person name="Groth M."/>
            <person name="Szafranski K."/>
            <person name="Schliwa M."/>
        </authorList>
    </citation>
    <scope>NUCLEOTIDE SEQUENCE [LARGE SCALE GENOMIC DNA]</scope>
</reference>
<evidence type="ECO:0000313" key="2">
    <source>
        <dbReference type="EMBL" id="ETO19718.1"/>
    </source>
</evidence>
<protein>
    <submittedName>
        <fullName evidence="2">Uncharacterized protein</fullName>
    </submittedName>
</protein>
<gene>
    <name evidence="2" type="ORF">RFI_17511</name>
</gene>
<name>X6N1D1_RETFI</name>